<evidence type="ECO:0000313" key="2">
    <source>
        <dbReference type="EMBL" id="UTV29028.1"/>
    </source>
</evidence>
<feature type="transmembrane region" description="Helical" evidence="1">
    <location>
        <begin position="45"/>
        <end position="66"/>
    </location>
</feature>
<keyword evidence="1" id="KW-0812">Transmembrane</keyword>
<sequence length="129" mass="13531">MDRKIIGLLLGIGGVALWFMPLAYIDFGGFGGMFKGVQLYQAGHHIGGLAYLLLFASASCAITAWLQQQTLAAISAAVATGISVWFLLQAGSSAAWGLIGLNLVSIASLVLAFRMKNTLLMSEASQASH</sequence>
<evidence type="ECO:0000256" key="1">
    <source>
        <dbReference type="SAM" id="Phobius"/>
    </source>
</evidence>
<dbReference type="RefSeq" id="WP_255390352.1">
    <property type="nucleotide sequence ID" value="NZ_CP101508.1"/>
</dbReference>
<dbReference type="Proteomes" id="UP001057998">
    <property type="component" value="Chromosome 1"/>
</dbReference>
<feature type="transmembrane region" description="Helical" evidence="1">
    <location>
        <begin position="5"/>
        <end position="25"/>
    </location>
</feature>
<reference evidence="2" key="1">
    <citation type="submission" date="2022-07" db="EMBL/GenBank/DDBJ databases">
        <title>Genome sequencing of Photobacterium atrarenae GJH2-4.</title>
        <authorList>
            <person name="Park S.-J."/>
        </authorList>
    </citation>
    <scope>NUCLEOTIDE SEQUENCE</scope>
    <source>
        <strain evidence="2">GJH2-4</strain>
    </source>
</reference>
<keyword evidence="1" id="KW-1133">Transmembrane helix</keyword>
<evidence type="ECO:0000313" key="3">
    <source>
        <dbReference type="Proteomes" id="UP001057998"/>
    </source>
</evidence>
<keyword evidence="3" id="KW-1185">Reference proteome</keyword>
<protein>
    <submittedName>
        <fullName evidence="2">Uncharacterized protein</fullName>
    </submittedName>
</protein>
<dbReference type="EMBL" id="CP101508">
    <property type="protein sequence ID" value="UTV29028.1"/>
    <property type="molecule type" value="Genomic_DNA"/>
</dbReference>
<feature type="transmembrane region" description="Helical" evidence="1">
    <location>
        <begin position="94"/>
        <end position="113"/>
    </location>
</feature>
<name>A0ABY5GJC0_9GAMM</name>
<proteinExistence type="predicted"/>
<gene>
    <name evidence="2" type="ORF">NNL38_07300</name>
</gene>
<organism evidence="2 3">
    <name type="scientific">Photobacterium atrarenae</name>
    <dbReference type="NCBI Taxonomy" id="865757"/>
    <lineage>
        <taxon>Bacteria</taxon>
        <taxon>Pseudomonadati</taxon>
        <taxon>Pseudomonadota</taxon>
        <taxon>Gammaproteobacteria</taxon>
        <taxon>Vibrionales</taxon>
        <taxon>Vibrionaceae</taxon>
        <taxon>Photobacterium</taxon>
    </lineage>
</organism>
<feature type="transmembrane region" description="Helical" evidence="1">
    <location>
        <begin position="71"/>
        <end position="88"/>
    </location>
</feature>
<keyword evidence="1" id="KW-0472">Membrane</keyword>
<accession>A0ABY5GJC0</accession>